<dbReference type="GO" id="GO:0016787">
    <property type="term" value="F:hydrolase activity"/>
    <property type="evidence" value="ECO:0007669"/>
    <property type="project" value="UniProtKB-KW"/>
</dbReference>
<proteinExistence type="predicted"/>
<evidence type="ECO:0000313" key="2">
    <source>
        <dbReference type="EMBL" id="RDB35780.1"/>
    </source>
</evidence>
<keyword evidence="2" id="KW-0378">Hydrolase</keyword>
<protein>
    <submittedName>
        <fullName evidence="2">Alpha/beta hydrolase</fullName>
    </submittedName>
</protein>
<dbReference type="InterPro" id="IPR050471">
    <property type="entry name" value="AB_hydrolase"/>
</dbReference>
<dbReference type="SUPFAM" id="SSF53474">
    <property type="entry name" value="alpha/beta-Hydrolases"/>
    <property type="match status" value="1"/>
</dbReference>
<dbReference type="Gene3D" id="3.40.50.1820">
    <property type="entry name" value="alpha/beta hydrolase"/>
    <property type="match status" value="1"/>
</dbReference>
<name>A0A369KQX6_9BACT</name>
<sequence>MFLSYLVRLSVESITQTLLVISLYRFILLEQFDFSTISVTVSQSDLKAEPGVQYLDFEGARIAFDFQPSTAQCNKLLVLINGFQRNYLDFRAFRKKIHSLNPNLATLALDNRYCGQTIVTEKAQELTVFRMAKDVAALAAFYCRSLGLNAFSALGISMGGMIAQTLAAHCPQVDALILVSTTAGGQSRVWPQGKSHSSVMQFKDYYVSLDSTKNYMKNYFGERFLKNSPLLFEMMCKTLVKNREKVGDSVLDAAQMQLKAASNFDGESLLSKIFTKTLVISGDADAVVPLANSYYLKDHIKNSSLIVYQDVGHLILIEEPDLFVSDICTFLS</sequence>
<dbReference type="Proteomes" id="UP000253934">
    <property type="component" value="Unassembled WGS sequence"/>
</dbReference>
<organism evidence="2 3">
    <name type="scientific">Spirobacillus cienkowskii</name>
    <dbReference type="NCBI Taxonomy" id="495820"/>
    <lineage>
        <taxon>Bacteria</taxon>
        <taxon>Pseudomonadati</taxon>
        <taxon>Bdellovibrionota</taxon>
        <taxon>Oligoflexia</taxon>
        <taxon>Silvanigrellales</taxon>
        <taxon>Spirobacillus</taxon>
    </lineage>
</organism>
<dbReference type="EMBL" id="QOVW01000075">
    <property type="protein sequence ID" value="RDB35780.1"/>
    <property type="molecule type" value="Genomic_DNA"/>
</dbReference>
<evidence type="ECO:0000313" key="3">
    <source>
        <dbReference type="Proteomes" id="UP000253934"/>
    </source>
</evidence>
<dbReference type="PANTHER" id="PTHR43433:SF5">
    <property type="entry name" value="AB HYDROLASE-1 DOMAIN-CONTAINING PROTEIN"/>
    <property type="match status" value="1"/>
</dbReference>
<dbReference type="AlphaFoldDB" id="A0A369KQX6"/>
<dbReference type="InterPro" id="IPR029058">
    <property type="entry name" value="AB_hydrolase_fold"/>
</dbReference>
<accession>A0A369KQX6</accession>
<gene>
    <name evidence="2" type="ORF">DCC88_08370</name>
</gene>
<keyword evidence="3" id="KW-1185">Reference proteome</keyword>
<evidence type="ECO:0000259" key="1">
    <source>
        <dbReference type="Pfam" id="PF00561"/>
    </source>
</evidence>
<reference evidence="2" key="1">
    <citation type="submission" date="2018-04" db="EMBL/GenBank/DDBJ databases">
        <title>Draft genome sequence of the Candidatus Spirobacillus cienkowskii, a pathogen of freshwater Daphnia species, reconstructed from hemolymph metagenomic reads.</title>
        <authorList>
            <person name="Bresciani L."/>
            <person name="Lemos L.N."/>
            <person name="Wale N."/>
            <person name="Lin J.Y."/>
            <person name="Fernandes G.R."/>
            <person name="Duffy M.A."/>
            <person name="Rodrigues J.M."/>
        </authorList>
    </citation>
    <scope>NUCLEOTIDE SEQUENCE [LARGE SCALE GENOMIC DNA]</scope>
    <source>
        <strain evidence="2">Binning01</strain>
    </source>
</reference>
<comment type="caution">
    <text evidence="2">The sequence shown here is derived from an EMBL/GenBank/DDBJ whole genome shotgun (WGS) entry which is preliminary data.</text>
</comment>
<dbReference type="PANTHER" id="PTHR43433">
    <property type="entry name" value="HYDROLASE, ALPHA/BETA FOLD FAMILY PROTEIN"/>
    <property type="match status" value="1"/>
</dbReference>
<dbReference type="Pfam" id="PF00561">
    <property type="entry name" value="Abhydrolase_1"/>
    <property type="match status" value="1"/>
</dbReference>
<dbReference type="InterPro" id="IPR000073">
    <property type="entry name" value="AB_hydrolase_1"/>
</dbReference>
<feature type="domain" description="AB hydrolase-1" evidence="1">
    <location>
        <begin position="76"/>
        <end position="320"/>
    </location>
</feature>